<feature type="non-terminal residue" evidence="2">
    <location>
        <position position="305"/>
    </location>
</feature>
<reference evidence="2 3" key="1">
    <citation type="journal article" date="2013" name="Curr. Biol.">
        <title>The Genome of the Foraminiferan Reticulomyxa filosa.</title>
        <authorList>
            <person name="Glockner G."/>
            <person name="Hulsmann N."/>
            <person name="Schleicher M."/>
            <person name="Noegel A.A."/>
            <person name="Eichinger L."/>
            <person name="Gallinger C."/>
            <person name="Pawlowski J."/>
            <person name="Sierra R."/>
            <person name="Euteneuer U."/>
            <person name="Pillet L."/>
            <person name="Moustafa A."/>
            <person name="Platzer M."/>
            <person name="Groth M."/>
            <person name="Szafranski K."/>
            <person name="Schliwa M."/>
        </authorList>
    </citation>
    <scope>NUCLEOTIDE SEQUENCE [LARGE SCALE GENOMIC DNA]</scope>
</reference>
<feature type="compositionally biased region" description="Basic and acidic residues" evidence="1">
    <location>
        <begin position="37"/>
        <end position="46"/>
    </location>
</feature>
<evidence type="ECO:0000313" key="3">
    <source>
        <dbReference type="Proteomes" id="UP000023152"/>
    </source>
</evidence>
<gene>
    <name evidence="2" type="ORF">RFI_10553</name>
</gene>
<proteinExistence type="predicted"/>
<dbReference type="AlphaFoldDB" id="X6NLJ0"/>
<feature type="compositionally biased region" description="Basic residues" evidence="1">
    <location>
        <begin position="165"/>
        <end position="176"/>
    </location>
</feature>
<dbReference type="EMBL" id="ASPP01007759">
    <property type="protein sequence ID" value="ETO26584.1"/>
    <property type="molecule type" value="Genomic_DNA"/>
</dbReference>
<feature type="region of interest" description="Disordered" evidence="1">
    <location>
        <begin position="19"/>
        <end position="193"/>
    </location>
</feature>
<feature type="non-terminal residue" evidence="2">
    <location>
        <position position="1"/>
    </location>
</feature>
<comment type="caution">
    <text evidence="2">The sequence shown here is derived from an EMBL/GenBank/DDBJ whole genome shotgun (WGS) entry which is preliminary data.</text>
</comment>
<name>X6NLJ0_RETFI</name>
<feature type="compositionally biased region" description="Acidic residues" evidence="1">
    <location>
        <begin position="25"/>
        <end position="36"/>
    </location>
</feature>
<keyword evidence="3" id="KW-1185">Reference proteome</keyword>
<sequence>LSNFEGNWKDYDSAIEEALCSSSSMDEDAGEGDDDAASNKDKDRDKERRRRWREREEQEAEDTSDSEYSGVEDAKFATSSDEYEFGNGEEERLENVNELNVSATSKTNFITKSNIPSAGNASTTDSRLSKMLPVSSSISTSASASASASASVSASISTPTSISTPKKKSKKTKKSKAAKDKKALLKSKKKKAKTDSTIATANACKGNGKNQFREILDQMMGIQRNPSGQIIYQAPPPTNILMEYSKQHSYFQSLQATLAAQAIKKSQDGNSPDTQGIDLTKTPPNNNSSAPKTSKIQNVHLYGYY</sequence>
<feature type="compositionally biased region" description="Polar residues" evidence="1">
    <location>
        <begin position="102"/>
        <end position="126"/>
    </location>
</feature>
<feature type="region of interest" description="Disordered" evidence="1">
    <location>
        <begin position="263"/>
        <end position="297"/>
    </location>
</feature>
<protein>
    <submittedName>
        <fullName evidence="2">Uncharacterized protein</fullName>
    </submittedName>
</protein>
<feature type="compositionally biased region" description="Polar residues" evidence="1">
    <location>
        <begin position="282"/>
        <end position="297"/>
    </location>
</feature>
<evidence type="ECO:0000313" key="2">
    <source>
        <dbReference type="EMBL" id="ETO26584.1"/>
    </source>
</evidence>
<organism evidence="2 3">
    <name type="scientific">Reticulomyxa filosa</name>
    <dbReference type="NCBI Taxonomy" id="46433"/>
    <lineage>
        <taxon>Eukaryota</taxon>
        <taxon>Sar</taxon>
        <taxon>Rhizaria</taxon>
        <taxon>Retaria</taxon>
        <taxon>Foraminifera</taxon>
        <taxon>Monothalamids</taxon>
        <taxon>Reticulomyxidae</taxon>
        <taxon>Reticulomyxa</taxon>
    </lineage>
</organism>
<feature type="compositionally biased region" description="Low complexity" evidence="1">
    <location>
        <begin position="134"/>
        <end position="164"/>
    </location>
</feature>
<accession>X6NLJ0</accession>
<dbReference type="Proteomes" id="UP000023152">
    <property type="component" value="Unassembled WGS sequence"/>
</dbReference>
<evidence type="ECO:0000256" key="1">
    <source>
        <dbReference type="SAM" id="MobiDB-lite"/>
    </source>
</evidence>